<dbReference type="GO" id="GO:0055085">
    <property type="term" value="P:transmembrane transport"/>
    <property type="evidence" value="ECO:0007669"/>
    <property type="project" value="InterPro"/>
</dbReference>
<dbReference type="Gene3D" id="1.10.3720.10">
    <property type="entry name" value="MetI-like"/>
    <property type="match status" value="1"/>
</dbReference>
<proteinExistence type="predicted"/>
<feature type="domain" description="ABC transmembrane type-1" evidence="6">
    <location>
        <begin position="23"/>
        <end position="221"/>
    </location>
</feature>
<evidence type="ECO:0000256" key="3">
    <source>
        <dbReference type="ARBA" id="ARBA00022989"/>
    </source>
</evidence>
<feature type="transmembrane region" description="Helical" evidence="5">
    <location>
        <begin position="57"/>
        <end position="79"/>
    </location>
</feature>
<dbReference type="EMBL" id="HE965803">
    <property type="protein sequence ID" value="CCJ49340.1"/>
    <property type="molecule type" value="Genomic_DNA"/>
</dbReference>
<dbReference type="PROSITE" id="PS50928">
    <property type="entry name" value="ABC_TM1"/>
    <property type="match status" value="1"/>
</dbReference>
<accession>K0MHM9</accession>
<dbReference type="KEGG" id="bpar:BN117_2007"/>
<dbReference type="PANTHER" id="PTHR43632:SF1">
    <property type="entry name" value="PERMEASE COMPONENT OF TUNGSTATE ABC TRANSPORTER"/>
    <property type="match status" value="1"/>
</dbReference>
<dbReference type="InterPro" id="IPR035906">
    <property type="entry name" value="MetI-like_sf"/>
</dbReference>
<dbReference type="CDD" id="cd06261">
    <property type="entry name" value="TM_PBP2"/>
    <property type="match status" value="1"/>
</dbReference>
<feature type="transmembrane region" description="Helical" evidence="5">
    <location>
        <begin position="99"/>
        <end position="120"/>
    </location>
</feature>
<dbReference type="PANTHER" id="PTHR43632">
    <property type="entry name" value="PERMEASE COMPONENT OF TUNGSTATE ABC TRANSPORTER"/>
    <property type="match status" value="1"/>
</dbReference>
<sequence length="247" mass="26214">MSESLAIALRLIVSGDPVLMAIVGRSLAVSATACVLACLIGMAAGGWLGVARFRGRGIVLTLLNTSLALPSVVVGLAIYPLLSHSGPLGFLGWLFSFKAMVVAQTILVVPIVTALVRQTIEDAERHHGEQLRSLGARPGMLSLLLLLLWDERFTLLTIVITAFGRAVSEVGAVMVVGGNIDGYTRVMTTAIALETSKGDLPLAMALGMLLLLLVLLLNILAALVRRWRLRRDTGLAGLYGRHARGMA</sequence>
<organism evidence="7 8">
    <name type="scientific">Bordetella parapertussis (strain Bpp5)</name>
    <dbReference type="NCBI Taxonomy" id="1208660"/>
    <lineage>
        <taxon>Bacteria</taxon>
        <taxon>Pseudomonadati</taxon>
        <taxon>Pseudomonadota</taxon>
        <taxon>Betaproteobacteria</taxon>
        <taxon>Burkholderiales</taxon>
        <taxon>Alcaligenaceae</taxon>
        <taxon>Bordetella</taxon>
    </lineage>
</organism>
<evidence type="ECO:0000313" key="8">
    <source>
        <dbReference type="Proteomes" id="UP000008035"/>
    </source>
</evidence>
<gene>
    <name evidence="7" type="ordered locus">BN117_2007</name>
</gene>
<evidence type="ECO:0000256" key="5">
    <source>
        <dbReference type="SAM" id="Phobius"/>
    </source>
</evidence>
<keyword evidence="3 5" id="KW-1133">Transmembrane helix</keyword>
<feature type="transmembrane region" description="Helical" evidence="5">
    <location>
        <begin position="202"/>
        <end position="224"/>
    </location>
</feature>
<dbReference type="InterPro" id="IPR049783">
    <property type="entry name" value="ABC_perm_TupB-like"/>
</dbReference>
<evidence type="ECO:0000256" key="4">
    <source>
        <dbReference type="ARBA" id="ARBA00023136"/>
    </source>
</evidence>
<dbReference type="Proteomes" id="UP000008035">
    <property type="component" value="Chromosome"/>
</dbReference>
<dbReference type="NCBIfam" id="NF038017">
    <property type="entry name" value="ABC_perm1"/>
    <property type="match status" value="1"/>
</dbReference>
<keyword evidence="4 5" id="KW-0472">Membrane</keyword>
<reference evidence="7 8" key="1">
    <citation type="journal article" date="2012" name="BMC Genomics">
        <title>Comparative genomics of the classical Bordetella subspecies: the evolution and exchange of virulence-associated diversity amongst closely related pathogens.</title>
        <authorList>
            <person name="Park J."/>
            <person name="Zhang Y."/>
            <person name="Buboltz A.M."/>
            <person name="Zhang X."/>
            <person name="Schuster S.C."/>
            <person name="Ahuja U."/>
            <person name="Liu M."/>
            <person name="Miller J.F."/>
            <person name="Sebaihia M."/>
            <person name="Bentley S.D."/>
            <person name="Parkhill J."/>
            <person name="Harvill E.T."/>
        </authorList>
    </citation>
    <scope>NUCLEOTIDE SEQUENCE [LARGE SCALE GENOMIC DNA]</scope>
    <source>
        <strain evidence="7 8">Bpp5</strain>
    </source>
</reference>
<evidence type="ECO:0000259" key="6">
    <source>
        <dbReference type="PROSITE" id="PS50928"/>
    </source>
</evidence>
<dbReference type="SUPFAM" id="SSF161098">
    <property type="entry name" value="MetI-like"/>
    <property type="match status" value="1"/>
</dbReference>
<dbReference type="AlphaFoldDB" id="K0MHM9"/>
<dbReference type="RefSeq" id="WP_015039623.1">
    <property type="nucleotide sequence ID" value="NC_018828.1"/>
</dbReference>
<evidence type="ECO:0000256" key="1">
    <source>
        <dbReference type="ARBA" id="ARBA00004651"/>
    </source>
</evidence>
<dbReference type="GO" id="GO:0005886">
    <property type="term" value="C:plasma membrane"/>
    <property type="evidence" value="ECO:0007669"/>
    <property type="project" value="UniProtKB-SubCell"/>
</dbReference>
<keyword evidence="2 5" id="KW-0812">Transmembrane</keyword>
<evidence type="ECO:0000256" key="2">
    <source>
        <dbReference type="ARBA" id="ARBA00022692"/>
    </source>
</evidence>
<evidence type="ECO:0000313" key="7">
    <source>
        <dbReference type="EMBL" id="CCJ49340.1"/>
    </source>
</evidence>
<dbReference type="HOGENOM" id="CLU_016047_14_2_4"/>
<comment type="subcellular location">
    <subcellularLocation>
        <location evidence="1">Cell membrane</location>
        <topology evidence="1">Multi-pass membrane protein</topology>
    </subcellularLocation>
</comment>
<feature type="transmembrane region" description="Helical" evidence="5">
    <location>
        <begin position="30"/>
        <end position="50"/>
    </location>
</feature>
<dbReference type="InterPro" id="IPR000515">
    <property type="entry name" value="MetI-like"/>
</dbReference>
<protein>
    <submittedName>
        <fullName evidence="7">Permease component of ABC transporter</fullName>
    </submittedName>
</protein>
<name>K0MHM9_BORPB</name>